<dbReference type="PANTHER" id="PTHR15032:SF4">
    <property type="entry name" value="N-ACYL-PHOSPHATIDYLETHANOLAMINE-HYDROLYZING PHOSPHOLIPASE D"/>
    <property type="match status" value="1"/>
</dbReference>
<dbReference type="STRING" id="946677.SAMN05444484_10199"/>
<evidence type="ECO:0000259" key="1">
    <source>
        <dbReference type="Pfam" id="PF12706"/>
    </source>
</evidence>
<sequence length="534" mass="61527">MSEKENLYYLKLNVAIEALIDRWYAWSHLVSPATAAMNIRDRHLKIMDSYIKNPKIHAAAVKNPKMLGGPFIDYDGGRVEDIKMLYETTLEKRVNSLELNDAIHELSNLLQKEAKGHSLNSLYDKVPSILKGFVELYYDLNNQANFRFFESLLYKSKYHDESTQTISLQLIEADDSRSFVLSTPRLNDDHLIHLHIPFRSNVIDELFKMKKVPGDYEKIKNLLGIEPQDEELFKSFFTKEAPSEFKKYDGSGVRTRYFGHACVLVETNEISILVDPVISYDGYEREVNRYTINDLPEYIDYVLITHNHQDHILLETLLQLRHRIKNIIVPSSGKGNLQDPSLKLMFNSIGFHNVIELDEMESTEMEGCVITGLPFLGEHSDIDVRSKLCYHIALHNNFKVLFLADSCNIEPQIYEKVKDIIGEADVLFLGMECDGAPLSWLYGPLMTDKLERDKDLSRRLAGCDFNQGIALVDIFNPKNVFVYAMGLEPWLEFISSIKYTDESRPIIESNKLINECIKRGIDAERLFGEKTIEY</sequence>
<evidence type="ECO:0000313" key="4">
    <source>
        <dbReference type="Proteomes" id="UP000184028"/>
    </source>
</evidence>
<evidence type="ECO:0000313" key="3">
    <source>
        <dbReference type="EMBL" id="SHL04086.1"/>
    </source>
</evidence>
<dbReference type="Pfam" id="PF12706">
    <property type="entry name" value="Lactamase_B_2"/>
    <property type="match status" value="1"/>
</dbReference>
<dbReference type="PANTHER" id="PTHR15032">
    <property type="entry name" value="N-ACYL-PHOSPHATIDYLETHANOLAMINE-HYDROLYZING PHOSPHOLIPASE D"/>
    <property type="match status" value="1"/>
</dbReference>
<evidence type="ECO:0000259" key="2">
    <source>
        <dbReference type="Pfam" id="PF18456"/>
    </source>
</evidence>
<feature type="domain" description="Metallo-beta-lactamase" evidence="1">
    <location>
        <begin position="272"/>
        <end position="429"/>
    </location>
</feature>
<dbReference type="GO" id="GO:0005737">
    <property type="term" value="C:cytoplasm"/>
    <property type="evidence" value="ECO:0007669"/>
    <property type="project" value="TreeGrafter"/>
</dbReference>
<dbReference type="Gene3D" id="3.60.15.10">
    <property type="entry name" value="Ribonuclease Z/Hydroxyacylglutathione hydrolase-like"/>
    <property type="match status" value="1"/>
</dbReference>
<gene>
    <name evidence="3" type="ORF">SAMN05444484_10199</name>
</gene>
<dbReference type="Proteomes" id="UP000184028">
    <property type="component" value="Unassembled WGS sequence"/>
</dbReference>
<protein>
    <submittedName>
        <fullName evidence="3">L-ascorbate metabolism protein UlaG, beta-lactamase superfamily</fullName>
    </submittedName>
</protein>
<proteinExistence type="predicted"/>
<feature type="domain" description="Diiron non-heme beta-hydroxylase N-terminal" evidence="2">
    <location>
        <begin position="9"/>
        <end position="240"/>
    </location>
</feature>
<reference evidence="4" key="1">
    <citation type="submission" date="2016-11" db="EMBL/GenBank/DDBJ databases">
        <authorList>
            <person name="Varghese N."/>
            <person name="Submissions S."/>
        </authorList>
    </citation>
    <scope>NUCLEOTIDE SEQUENCE [LARGE SCALE GENOMIC DNA]</scope>
    <source>
        <strain evidence="4">DSM 24724</strain>
    </source>
</reference>
<organism evidence="3 4">
    <name type="scientific">Flavobacterium chilense</name>
    <dbReference type="NCBI Taxonomy" id="946677"/>
    <lineage>
        <taxon>Bacteria</taxon>
        <taxon>Pseudomonadati</taxon>
        <taxon>Bacteroidota</taxon>
        <taxon>Flavobacteriia</taxon>
        <taxon>Flavobacteriales</taxon>
        <taxon>Flavobacteriaceae</taxon>
        <taxon>Flavobacterium</taxon>
    </lineage>
</organism>
<dbReference type="InterPro" id="IPR001279">
    <property type="entry name" value="Metallo-B-lactamas"/>
</dbReference>
<dbReference type="InterPro" id="IPR036866">
    <property type="entry name" value="RibonucZ/Hydroxyglut_hydro"/>
</dbReference>
<dbReference type="InterPro" id="IPR041141">
    <property type="entry name" value="CmlA_N"/>
</dbReference>
<dbReference type="Pfam" id="PF18456">
    <property type="entry name" value="CmlA_N"/>
    <property type="match status" value="1"/>
</dbReference>
<dbReference type="AlphaFoldDB" id="A0A1M6XDQ9"/>
<accession>A0A1M6XDQ9</accession>
<name>A0A1M6XDQ9_9FLAO</name>
<dbReference type="SUPFAM" id="SSF56281">
    <property type="entry name" value="Metallo-hydrolase/oxidoreductase"/>
    <property type="match status" value="1"/>
</dbReference>
<keyword evidence="4" id="KW-1185">Reference proteome</keyword>
<dbReference type="RefSeq" id="WP_073075397.1">
    <property type="nucleotide sequence ID" value="NZ_FRBT01000001.1"/>
</dbReference>
<dbReference type="EMBL" id="FRBT01000001">
    <property type="protein sequence ID" value="SHL04086.1"/>
    <property type="molecule type" value="Genomic_DNA"/>
</dbReference>